<dbReference type="EMBL" id="CAADRA010005123">
    <property type="protein sequence ID" value="VFT85296.1"/>
    <property type="molecule type" value="Genomic_DNA"/>
</dbReference>
<dbReference type="SUPFAM" id="SSF52047">
    <property type="entry name" value="RNI-like"/>
    <property type="match status" value="1"/>
</dbReference>
<evidence type="ECO:0000313" key="1">
    <source>
        <dbReference type="EMBL" id="KAF0701113.1"/>
    </source>
</evidence>
<keyword evidence="3" id="KW-1185">Reference proteome</keyword>
<dbReference type="GO" id="GO:0030027">
    <property type="term" value="C:lamellipodium"/>
    <property type="evidence" value="ECO:0007669"/>
    <property type="project" value="TreeGrafter"/>
</dbReference>
<dbReference type="InterPro" id="IPR032675">
    <property type="entry name" value="LRR_dom_sf"/>
</dbReference>
<gene>
    <name evidence="2" type="primary">Aste57867_8410</name>
    <name evidence="1" type="ORF">As57867_008378</name>
    <name evidence="2" type="ORF">ASTE57867_8410</name>
</gene>
<dbReference type="AlphaFoldDB" id="A0A485KKD0"/>
<reference evidence="2 3" key="1">
    <citation type="submission" date="2019-03" db="EMBL/GenBank/DDBJ databases">
        <authorList>
            <person name="Gaulin E."/>
            <person name="Dumas B."/>
        </authorList>
    </citation>
    <scope>NUCLEOTIDE SEQUENCE [LARGE SCALE GENOMIC DNA]</scope>
    <source>
        <strain evidence="2">CBS 568.67</strain>
    </source>
</reference>
<sequence>MSVAWPPMTRQSTEAMSEEAHAFLGNLFSTRSDLPLVAKWVVQSKPKGAFSHRILVISRFRVLTLKSSTLGMKLKLSKDFSFIELLKMQVEQAESTTALKLIFSNGRILHVDPGVHCEDIVRTIQRCVDKIAAVFPPTGRPKVIIPPVLAWEEYCPDASEADRVIDAMISFRHESSACCDFYQLVAMPQVAEALKVSLGSAVLDVKQCLEGVSENVRDAHALALVHAVRYTPHFDSIVLHGLSVGDFGFSMLFEALEHSPKLSSIQLSQVHLSRAGLLALEEAARTKQGHHPEFDWPLTALDLSYNRLTKDAASVLASALAHLPSALQVPPILVRLLTSAADARRGPLRPLTPPPCAYFNCDPTTHGIKHSLPTPLSTSLQWTTTLRALDLSFNPFEHEVRPRICPCFTRRFAGNNRTLGVDFRGRDTPAPQPCSSSRVTSSCAPQAGTGVDTTTFLGALKLNTALKLQSVDLSHNAFKADAGVILGEILGSTYTLASLHLRGIRPTKTVLDAILAPWFQNPRLQATPLSLDLSDNDLSGAAGLHMAALLQQSLSTPRHALKLNHCNIRDDALEAIVSALGQCVSLRTLHLDGNGGAPPKRSIFLFSASLPQTPSDAFVKLLTKQHHLEELYLSNDSRAYPMGLLRPVLNSLGAATSTLEVLDISGNRGGDDVAKCLAAVLPKTSCLRALYWDGNGTTVAGFRIFQEALRRNRSLLVMPVPIQDTRRLLDRRDPHRDALFSILSTLCTSFHETHSSTVRIDEFLERNQAEASSRHGVAVASSLVFRAANNCDVGRSVALSIDHADLPRWTPIDMRKSWSAEISALSAVTYATTVDNNAAHEGDDIPWGAINT</sequence>
<proteinExistence type="predicted"/>
<reference evidence="1" key="2">
    <citation type="submission" date="2019-06" db="EMBL/GenBank/DDBJ databases">
        <title>Genomics analysis of Aphanomyces spp. identifies a new class of oomycete effector associated with host adaptation.</title>
        <authorList>
            <person name="Gaulin E."/>
        </authorList>
    </citation>
    <scope>NUCLEOTIDE SEQUENCE</scope>
    <source>
        <strain evidence="1">CBS 578.67</strain>
    </source>
</reference>
<organism evidence="2 3">
    <name type="scientific">Aphanomyces stellatus</name>
    <dbReference type="NCBI Taxonomy" id="120398"/>
    <lineage>
        <taxon>Eukaryota</taxon>
        <taxon>Sar</taxon>
        <taxon>Stramenopiles</taxon>
        <taxon>Oomycota</taxon>
        <taxon>Saprolegniomycetes</taxon>
        <taxon>Saprolegniales</taxon>
        <taxon>Verrucalvaceae</taxon>
        <taxon>Aphanomyces</taxon>
    </lineage>
</organism>
<dbReference type="InterPro" id="IPR051279">
    <property type="entry name" value="PP1-Reg/Actin-Interact_Protein"/>
</dbReference>
<dbReference type="InterPro" id="IPR001611">
    <property type="entry name" value="Leu-rich_rpt"/>
</dbReference>
<dbReference type="GO" id="GO:0016477">
    <property type="term" value="P:cell migration"/>
    <property type="evidence" value="ECO:0007669"/>
    <property type="project" value="TreeGrafter"/>
</dbReference>
<dbReference type="Pfam" id="PF13516">
    <property type="entry name" value="LRR_6"/>
    <property type="match status" value="1"/>
</dbReference>
<evidence type="ECO:0000313" key="2">
    <source>
        <dbReference type="EMBL" id="VFT85296.1"/>
    </source>
</evidence>
<dbReference type="Proteomes" id="UP000332933">
    <property type="component" value="Unassembled WGS sequence"/>
</dbReference>
<protein>
    <submittedName>
        <fullName evidence="2">Aste57867_8410 protein</fullName>
    </submittedName>
</protein>
<dbReference type="OrthoDB" id="18598at2759"/>
<dbReference type="EMBL" id="VJMH01005102">
    <property type="protein sequence ID" value="KAF0701113.1"/>
    <property type="molecule type" value="Genomic_DNA"/>
</dbReference>
<dbReference type="Gene3D" id="3.80.10.10">
    <property type="entry name" value="Ribonuclease Inhibitor"/>
    <property type="match status" value="1"/>
</dbReference>
<dbReference type="GO" id="GO:0034315">
    <property type="term" value="P:regulation of Arp2/3 complex-mediated actin nucleation"/>
    <property type="evidence" value="ECO:0007669"/>
    <property type="project" value="TreeGrafter"/>
</dbReference>
<dbReference type="PANTHER" id="PTHR24112:SF66">
    <property type="entry name" value="LEUCINE-RICH REPEAT, ISOFORM F"/>
    <property type="match status" value="1"/>
</dbReference>
<accession>A0A485KKD0</accession>
<dbReference type="PANTHER" id="PTHR24112">
    <property type="entry name" value="LEUCINE-RICH REPEAT, ISOFORM F-RELATED"/>
    <property type="match status" value="1"/>
</dbReference>
<dbReference type="GO" id="GO:0005886">
    <property type="term" value="C:plasma membrane"/>
    <property type="evidence" value="ECO:0007669"/>
    <property type="project" value="TreeGrafter"/>
</dbReference>
<dbReference type="SMART" id="SM00368">
    <property type="entry name" value="LRR_RI"/>
    <property type="match status" value="6"/>
</dbReference>
<evidence type="ECO:0000313" key="3">
    <source>
        <dbReference type="Proteomes" id="UP000332933"/>
    </source>
</evidence>
<name>A0A485KKD0_9STRA</name>